<gene>
    <name evidence="3" type="ORF">HW555_012378</name>
</gene>
<protein>
    <recommendedName>
        <fullName evidence="2">Peptidase A2 domain-containing protein</fullName>
    </recommendedName>
</protein>
<evidence type="ECO:0000256" key="1">
    <source>
        <dbReference type="SAM" id="MobiDB-lite"/>
    </source>
</evidence>
<feature type="domain" description="Peptidase A2" evidence="2">
    <location>
        <begin position="312"/>
        <end position="349"/>
    </location>
</feature>
<comment type="caution">
    <text evidence="3">The sequence shown here is derived from an EMBL/GenBank/DDBJ whole genome shotgun (WGS) entry which is preliminary data.</text>
</comment>
<feature type="compositionally biased region" description="Polar residues" evidence="1">
    <location>
        <begin position="293"/>
        <end position="302"/>
    </location>
</feature>
<accession>A0A835KZP2</accession>
<proteinExistence type="predicted"/>
<dbReference type="AlphaFoldDB" id="A0A835KZP2"/>
<keyword evidence="4" id="KW-1185">Reference proteome</keyword>
<evidence type="ECO:0000313" key="4">
    <source>
        <dbReference type="Proteomes" id="UP000648187"/>
    </source>
</evidence>
<dbReference type="PROSITE" id="PS50175">
    <property type="entry name" value="ASP_PROT_RETROV"/>
    <property type="match status" value="1"/>
</dbReference>
<feature type="region of interest" description="Disordered" evidence="1">
    <location>
        <begin position="293"/>
        <end position="312"/>
    </location>
</feature>
<evidence type="ECO:0000259" key="2">
    <source>
        <dbReference type="PROSITE" id="PS50175"/>
    </source>
</evidence>
<reference evidence="3" key="1">
    <citation type="submission" date="2020-08" db="EMBL/GenBank/DDBJ databases">
        <title>Spodoptera exigua strain:BAW_Kor-Di-RS1 Genome sequencing and assembly.</title>
        <authorList>
            <person name="Kim J."/>
            <person name="Nam H.Y."/>
            <person name="Kwon M."/>
            <person name="Choi J.H."/>
            <person name="Cho S.R."/>
            <person name="Kim G.-H."/>
        </authorList>
    </citation>
    <scope>NUCLEOTIDE SEQUENCE</scope>
    <source>
        <strain evidence="3">BAW_Kor-Di-RS1</strain>
        <tissue evidence="3">Whole-body</tissue>
    </source>
</reference>
<dbReference type="EMBL" id="JACKWZ010000446">
    <property type="protein sequence ID" value="KAF9407675.1"/>
    <property type="molecule type" value="Genomic_DNA"/>
</dbReference>
<dbReference type="GO" id="GO:0004190">
    <property type="term" value="F:aspartic-type endopeptidase activity"/>
    <property type="evidence" value="ECO:0007669"/>
    <property type="project" value="InterPro"/>
</dbReference>
<dbReference type="Proteomes" id="UP000648187">
    <property type="component" value="Unassembled WGS sequence"/>
</dbReference>
<organism evidence="3 4">
    <name type="scientific">Spodoptera exigua</name>
    <name type="common">Beet armyworm</name>
    <name type="synonym">Noctua fulgens</name>
    <dbReference type="NCBI Taxonomy" id="7107"/>
    <lineage>
        <taxon>Eukaryota</taxon>
        <taxon>Metazoa</taxon>
        <taxon>Ecdysozoa</taxon>
        <taxon>Arthropoda</taxon>
        <taxon>Hexapoda</taxon>
        <taxon>Insecta</taxon>
        <taxon>Pterygota</taxon>
        <taxon>Neoptera</taxon>
        <taxon>Endopterygota</taxon>
        <taxon>Lepidoptera</taxon>
        <taxon>Glossata</taxon>
        <taxon>Ditrysia</taxon>
        <taxon>Noctuoidea</taxon>
        <taxon>Noctuidae</taxon>
        <taxon>Amphipyrinae</taxon>
        <taxon>Spodoptera</taxon>
    </lineage>
</organism>
<sequence>MNNLNEIISRQETIFNNLKQISINYKKDGPSRKTLEYLEERLSRLNTNWEKFVFNHQQLEKSGATDIQYFVDDVFNNTKKMYEDVLQDILKRKAELPSTTKNKTTFSFDDINFHIPPCETDKTNEKQQELLRQQYCNFRAFERTVEKINFDSSLEKWELEDSLNILKGKWELIEKTNWELDYISRDEDSTYKQKYDSVEKVYDNCRKKLQLHIWNNAHYEKTTPKIVIPDFHGNYHQWHTFKDLYLESKLDKVTYNEYINDLKEPREVPDLKEFTNFLENKFMALEALQGSTHQRSNLAKNQTSEKQHSNGLRGLLDQGSQVSLVTEHAAQRLRLPRRKVSAIVSGVGSLSDPHFNESGPIDLLLGAEIYSELILNGVIKRDNFPVAQQTRVGWILCGNVKTFNCFVILTDLENMTRFWETEEISDTTTPTNEDEHCENYYNSTTERLSDGTYVQTTKYATLRLAKTVKLLLNC</sequence>
<evidence type="ECO:0000313" key="3">
    <source>
        <dbReference type="EMBL" id="KAF9407675.1"/>
    </source>
</evidence>
<name>A0A835KZP2_SPOEX</name>
<dbReference type="GO" id="GO:0006508">
    <property type="term" value="P:proteolysis"/>
    <property type="evidence" value="ECO:0007669"/>
    <property type="project" value="InterPro"/>
</dbReference>
<dbReference type="InterPro" id="IPR001995">
    <property type="entry name" value="Peptidase_A2_cat"/>
</dbReference>